<evidence type="ECO:0000256" key="3">
    <source>
        <dbReference type="SAM" id="SignalP"/>
    </source>
</evidence>
<protein>
    <recommendedName>
        <fullName evidence="4">DUF7872 domain-containing protein</fullName>
    </recommendedName>
</protein>
<evidence type="ECO:0000256" key="2">
    <source>
        <dbReference type="SAM" id="Phobius"/>
    </source>
</evidence>
<evidence type="ECO:0000313" key="6">
    <source>
        <dbReference type="Proteomes" id="UP000037035"/>
    </source>
</evidence>
<feature type="compositionally biased region" description="Low complexity" evidence="1">
    <location>
        <begin position="35"/>
        <end position="48"/>
    </location>
</feature>
<evidence type="ECO:0000313" key="5">
    <source>
        <dbReference type="EMBL" id="KNZ55210.1"/>
    </source>
</evidence>
<comment type="caution">
    <text evidence="5">The sequence shown here is derived from an EMBL/GenBank/DDBJ whole genome shotgun (WGS) entry which is preliminary data.</text>
</comment>
<organism evidence="5 6">
    <name type="scientific">Puccinia sorghi</name>
    <dbReference type="NCBI Taxonomy" id="27349"/>
    <lineage>
        <taxon>Eukaryota</taxon>
        <taxon>Fungi</taxon>
        <taxon>Dikarya</taxon>
        <taxon>Basidiomycota</taxon>
        <taxon>Pucciniomycotina</taxon>
        <taxon>Pucciniomycetes</taxon>
        <taxon>Pucciniales</taxon>
        <taxon>Pucciniaceae</taxon>
        <taxon>Puccinia</taxon>
    </lineage>
</organism>
<dbReference type="Pfam" id="PF25278">
    <property type="entry name" value="DUF7872"/>
    <property type="match status" value="1"/>
</dbReference>
<feature type="domain" description="DUF7872" evidence="4">
    <location>
        <begin position="257"/>
        <end position="488"/>
    </location>
</feature>
<keyword evidence="6" id="KW-1185">Reference proteome</keyword>
<dbReference type="EMBL" id="LAVV01007657">
    <property type="protein sequence ID" value="KNZ55210.1"/>
    <property type="molecule type" value="Genomic_DNA"/>
</dbReference>
<dbReference type="Proteomes" id="UP000037035">
    <property type="component" value="Unassembled WGS sequence"/>
</dbReference>
<dbReference type="VEuPathDB" id="FungiDB:VP01_273g8"/>
<feature type="chain" id="PRO_5005567811" description="DUF7872 domain-containing protein" evidence="3">
    <location>
        <begin position="24"/>
        <end position="488"/>
    </location>
</feature>
<feature type="transmembrane region" description="Helical" evidence="2">
    <location>
        <begin position="180"/>
        <end position="211"/>
    </location>
</feature>
<keyword evidence="2" id="KW-1133">Transmembrane helix</keyword>
<proteinExistence type="predicted"/>
<reference evidence="5 6" key="1">
    <citation type="submission" date="2015-08" db="EMBL/GenBank/DDBJ databases">
        <title>Next Generation Sequencing and Analysis of the Genome of Puccinia sorghi L Schw, the Causal Agent of Maize Common Rust.</title>
        <authorList>
            <person name="Rochi L."/>
            <person name="Burguener G."/>
            <person name="Darino M."/>
            <person name="Turjanski A."/>
            <person name="Kreff E."/>
            <person name="Dieguez M.J."/>
            <person name="Sacco F."/>
        </authorList>
    </citation>
    <scope>NUCLEOTIDE SEQUENCE [LARGE SCALE GENOMIC DNA]</scope>
    <source>
        <strain evidence="5 6">RO10H11247</strain>
    </source>
</reference>
<evidence type="ECO:0000259" key="4">
    <source>
        <dbReference type="Pfam" id="PF25278"/>
    </source>
</evidence>
<keyword evidence="2" id="KW-0472">Membrane</keyword>
<dbReference type="STRING" id="27349.A0A0L6V4Z5"/>
<keyword evidence="2" id="KW-0812">Transmembrane</keyword>
<feature type="signal peptide" evidence="3">
    <location>
        <begin position="1"/>
        <end position="23"/>
    </location>
</feature>
<feature type="region of interest" description="Disordered" evidence="1">
    <location>
        <begin position="28"/>
        <end position="64"/>
    </location>
</feature>
<evidence type="ECO:0000256" key="1">
    <source>
        <dbReference type="SAM" id="MobiDB-lite"/>
    </source>
</evidence>
<keyword evidence="3" id="KW-0732">Signal</keyword>
<dbReference type="OrthoDB" id="2501761at2759"/>
<name>A0A0L6V4Z5_9BASI</name>
<gene>
    <name evidence="5" type="ORF">VP01_273g8</name>
</gene>
<dbReference type="PANTHER" id="PTHR33339">
    <property type="entry name" value="LYSM DOMAIN-CONTAINING PROTEIN"/>
    <property type="match status" value="1"/>
</dbReference>
<dbReference type="InterPro" id="IPR057194">
    <property type="entry name" value="DUF7872"/>
</dbReference>
<feature type="transmembrane region" description="Helical" evidence="2">
    <location>
        <begin position="217"/>
        <end position="242"/>
    </location>
</feature>
<dbReference type="PANTHER" id="PTHR33339:SF1">
    <property type="entry name" value="LYSM DOMAIN-CONTAINING PROTEIN"/>
    <property type="match status" value="1"/>
</dbReference>
<accession>A0A0L6V4Z5</accession>
<dbReference type="AlphaFoldDB" id="A0A0L6V4Z5"/>
<sequence>MHFTHTTSPWNLCLTVYATATLASITPPSSPPQAPLLSAPASTNTTATTPPPAKSPQSTTPSPVNPACVAQNLTADTWKRLQIDKYLAEYPGGQSLTLEQYADSQGAQNFRCGIEEYCTIGQICNPVQAPDWYILLASQEWNNVMNSVYKAVHFAVNSVQGTLALMVTGLAEQNIRAHEILFGVGSLSSLLASAAAVVGLGVAALFLMGFVSGLAPIAMAAAATALVATQVAPLSFAASSLLSDKPDDKKSFIKGAPFLQWAFVGNLFSQWEIHMQSMITNTTQNVINSPISSNTGISSVLRNGVFLYDTQTKSTSELQIDYETVLQARSLNLVLRAMGAFVTRGSDKCNSKGPNGAWGHEDNLSYCGPDKVSLKGLSYATMLGIRMMNIVLARGDKTKNTITNAKYIATKFGFTTEYIVTQSWKCQQKYQQFEYDPYRDAPLPSDANADCVMNLPVCDLTDERIDQARRGKHHSTVKACRAQGALPI</sequence>